<dbReference type="PANTHER" id="PTHR12714">
    <property type="entry name" value="PROTEIN-S ISOPRENYLCYSTEINE O-METHYLTRANSFERASE"/>
    <property type="match status" value="1"/>
</dbReference>
<comment type="caution">
    <text evidence="7">The sequence shown here is derived from an EMBL/GenBank/DDBJ whole genome shotgun (WGS) entry which is preliminary data.</text>
</comment>
<keyword evidence="7" id="KW-0808">Transferase</keyword>
<reference evidence="7 8" key="1">
    <citation type="journal article" date="2018" name="Int. J. Syst. Evol. Microbiol.">
        <title>Pseudooceanicola lipolyticus sp. nov., a marine alphaproteobacterium, reclassification of Oceanicola flagellatus as Pseudooceanicola flagellatus comb. nov. and emended description of the genus Pseudooceanicola.</title>
        <authorList>
            <person name="Huang M.-M."/>
            <person name="Guo L.-L."/>
            <person name="Wu Y.-H."/>
            <person name="Lai Q.-L."/>
            <person name="Shao Z.-Z."/>
            <person name="Wang C.-S."/>
            <person name="Wu M."/>
            <person name="Xu X.-W."/>
        </authorList>
    </citation>
    <scope>NUCLEOTIDE SEQUENCE [LARGE SCALE GENOMIC DNA]</scope>
    <source>
        <strain evidence="7 8">157</strain>
    </source>
</reference>
<dbReference type="GO" id="GO:0016020">
    <property type="term" value="C:membrane"/>
    <property type="evidence" value="ECO:0007669"/>
    <property type="project" value="UniProtKB-SubCell"/>
</dbReference>
<feature type="region of interest" description="Disordered" evidence="5">
    <location>
        <begin position="209"/>
        <end position="228"/>
    </location>
</feature>
<evidence type="ECO:0000256" key="4">
    <source>
        <dbReference type="ARBA" id="ARBA00023136"/>
    </source>
</evidence>
<feature type="transmembrane region" description="Helical" evidence="6">
    <location>
        <begin position="41"/>
        <end position="68"/>
    </location>
</feature>
<keyword evidence="2 6" id="KW-0812">Transmembrane</keyword>
<evidence type="ECO:0000256" key="2">
    <source>
        <dbReference type="ARBA" id="ARBA00022692"/>
    </source>
</evidence>
<feature type="transmembrane region" description="Helical" evidence="6">
    <location>
        <begin position="146"/>
        <end position="177"/>
    </location>
</feature>
<proteinExistence type="predicted"/>
<name>A0A2M8J6C5_9RHOB</name>
<keyword evidence="3 6" id="KW-1133">Transmembrane helix</keyword>
<feature type="transmembrane region" description="Helical" evidence="6">
    <location>
        <begin position="6"/>
        <end position="29"/>
    </location>
</feature>
<evidence type="ECO:0000313" key="7">
    <source>
        <dbReference type="EMBL" id="PJE38305.1"/>
    </source>
</evidence>
<evidence type="ECO:0000256" key="1">
    <source>
        <dbReference type="ARBA" id="ARBA00004141"/>
    </source>
</evidence>
<keyword evidence="8" id="KW-1185">Reference proteome</keyword>
<dbReference type="InterPro" id="IPR007269">
    <property type="entry name" value="ICMT_MeTrfase"/>
</dbReference>
<sequence>MTDTGASYGLWFLVFVNSAVFIIFALSFFKPQTARDWRSFGAFSAFIVALFAEMYGFPLTIFVLSGWLQSHWPGIDWFAHDSGHLPEMIMGWRTNPHFGPFHLLSFFLVGAGFWLLSVAWHHLWTAQRQGRLASTGPYARIRHPQYAAFILIMAGFLVQWPTLLTLAMFPVLVWMYVRLARSEEADSRASFGEAWERYAASVPAFIPQKIAPPSRSSSRVRGSKEGET</sequence>
<accession>A0A2M8J6C5</accession>
<keyword evidence="4 6" id="KW-0472">Membrane</keyword>
<protein>
    <submittedName>
        <fullName evidence="7">Isoprenylcysteine carboxyl methyltransferase</fullName>
    </submittedName>
</protein>
<dbReference type="OrthoDB" id="9789029at2"/>
<organism evidence="7 8">
    <name type="scientific">Pseudooceanicola lipolyticus</name>
    <dbReference type="NCBI Taxonomy" id="2029104"/>
    <lineage>
        <taxon>Bacteria</taxon>
        <taxon>Pseudomonadati</taxon>
        <taxon>Pseudomonadota</taxon>
        <taxon>Alphaproteobacteria</taxon>
        <taxon>Rhodobacterales</taxon>
        <taxon>Paracoccaceae</taxon>
        <taxon>Pseudooceanicola</taxon>
    </lineage>
</organism>
<dbReference type="Proteomes" id="UP000231553">
    <property type="component" value="Unassembled WGS sequence"/>
</dbReference>
<gene>
    <name evidence="7" type="ORF">CVM52_02750</name>
</gene>
<keyword evidence="7" id="KW-0489">Methyltransferase</keyword>
<dbReference type="Pfam" id="PF04140">
    <property type="entry name" value="ICMT"/>
    <property type="match status" value="1"/>
</dbReference>
<dbReference type="EMBL" id="PGTB01000003">
    <property type="protein sequence ID" value="PJE38305.1"/>
    <property type="molecule type" value="Genomic_DNA"/>
</dbReference>
<evidence type="ECO:0000256" key="6">
    <source>
        <dbReference type="SAM" id="Phobius"/>
    </source>
</evidence>
<evidence type="ECO:0000313" key="8">
    <source>
        <dbReference type="Proteomes" id="UP000231553"/>
    </source>
</evidence>
<dbReference type="AlphaFoldDB" id="A0A2M8J6C5"/>
<dbReference type="RefSeq" id="WP_100161064.1">
    <property type="nucleotide sequence ID" value="NZ_PGTB01000003.1"/>
</dbReference>
<dbReference type="PANTHER" id="PTHR12714:SF9">
    <property type="entry name" value="PROTEIN-S-ISOPRENYLCYSTEINE O-METHYLTRANSFERASE"/>
    <property type="match status" value="1"/>
</dbReference>
<feature type="transmembrane region" description="Helical" evidence="6">
    <location>
        <begin position="101"/>
        <end position="125"/>
    </location>
</feature>
<dbReference type="GO" id="GO:0032259">
    <property type="term" value="P:methylation"/>
    <property type="evidence" value="ECO:0007669"/>
    <property type="project" value="UniProtKB-KW"/>
</dbReference>
<evidence type="ECO:0000256" key="5">
    <source>
        <dbReference type="SAM" id="MobiDB-lite"/>
    </source>
</evidence>
<evidence type="ECO:0000256" key="3">
    <source>
        <dbReference type="ARBA" id="ARBA00022989"/>
    </source>
</evidence>
<dbReference type="Gene3D" id="1.20.120.1630">
    <property type="match status" value="1"/>
</dbReference>
<comment type="subcellular location">
    <subcellularLocation>
        <location evidence="1">Membrane</location>
        <topology evidence="1">Multi-pass membrane protein</topology>
    </subcellularLocation>
</comment>
<dbReference type="GO" id="GO:0004671">
    <property type="term" value="F:protein C-terminal S-isoprenylcysteine carboxyl O-methyltransferase activity"/>
    <property type="evidence" value="ECO:0007669"/>
    <property type="project" value="InterPro"/>
</dbReference>